<organism evidence="1 2">
    <name type="scientific">Populus alba x Populus x berolinensis</name>
    <dbReference type="NCBI Taxonomy" id="444605"/>
    <lineage>
        <taxon>Eukaryota</taxon>
        <taxon>Viridiplantae</taxon>
        <taxon>Streptophyta</taxon>
        <taxon>Embryophyta</taxon>
        <taxon>Tracheophyta</taxon>
        <taxon>Spermatophyta</taxon>
        <taxon>Magnoliopsida</taxon>
        <taxon>eudicotyledons</taxon>
        <taxon>Gunneridae</taxon>
        <taxon>Pentapetalae</taxon>
        <taxon>rosids</taxon>
        <taxon>fabids</taxon>
        <taxon>Malpighiales</taxon>
        <taxon>Salicaceae</taxon>
        <taxon>Saliceae</taxon>
        <taxon>Populus</taxon>
    </lineage>
</organism>
<reference evidence="1" key="1">
    <citation type="journal article" date="2023" name="Mol. Ecol. Resour.">
        <title>Chromosome-level genome assembly of a triploid poplar Populus alba 'Berolinensis'.</title>
        <authorList>
            <person name="Chen S."/>
            <person name="Yu Y."/>
            <person name="Wang X."/>
            <person name="Wang S."/>
            <person name="Zhang T."/>
            <person name="Zhou Y."/>
            <person name="He R."/>
            <person name="Meng N."/>
            <person name="Wang Y."/>
            <person name="Liu W."/>
            <person name="Liu Z."/>
            <person name="Liu J."/>
            <person name="Guo Q."/>
            <person name="Huang H."/>
            <person name="Sederoff R.R."/>
            <person name="Wang G."/>
            <person name="Qu G."/>
            <person name="Chen S."/>
        </authorList>
    </citation>
    <scope>NUCLEOTIDE SEQUENCE</scope>
    <source>
        <strain evidence="1">SC-2020</strain>
    </source>
</reference>
<dbReference type="AlphaFoldDB" id="A0AAD6LYE0"/>
<gene>
    <name evidence="1" type="ORF">NC653_030946</name>
</gene>
<proteinExistence type="predicted"/>
<name>A0AAD6LYE0_9ROSI</name>
<sequence length="130" mass="14757">MEAKTSRRQVILGCINLYDPPWKAVTVRLQQLKQETGTLCLICRRRGRAGKDGKTEEKDGTRFQGSLRALNTNEGAMSCNICDKIHCSIILCLFICYRGNWDSSCERIWSWPQTKKVTEVLSFIPSSPSN</sequence>
<evidence type="ECO:0000313" key="1">
    <source>
        <dbReference type="EMBL" id="KAJ6974954.1"/>
    </source>
</evidence>
<dbReference type="EMBL" id="JAQIZT010000013">
    <property type="protein sequence ID" value="KAJ6974954.1"/>
    <property type="molecule type" value="Genomic_DNA"/>
</dbReference>
<comment type="caution">
    <text evidence="1">The sequence shown here is derived from an EMBL/GenBank/DDBJ whole genome shotgun (WGS) entry which is preliminary data.</text>
</comment>
<protein>
    <submittedName>
        <fullName evidence="1">Uncharacterized protein</fullName>
    </submittedName>
</protein>
<dbReference type="Proteomes" id="UP001164929">
    <property type="component" value="Chromosome 13"/>
</dbReference>
<accession>A0AAD6LYE0</accession>
<evidence type="ECO:0000313" key="2">
    <source>
        <dbReference type="Proteomes" id="UP001164929"/>
    </source>
</evidence>
<keyword evidence="2" id="KW-1185">Reference proteome</keyword>